<keyword evidence="1" id="KW-0472">Membrane</keyword>
<keyword evidence="1" id="KW-1133">Transmembrane helix</keyword>
<name>A0A2J0Q8R7_9BACT</name>
<sequence>MTDKTKNESKTKETVAILDYEDSKDDNKETKKKNGEETVEKIAKELQLVLPKINEPLGVRIVALLSLVAGLGLLARMMSDVFDAKVPFYLIFTRVVGGLLLLGISYGLVKRRRWPVWVLGAVVLIGAFVNPGPAMALLIIFLYLWAERNSLKASLMDVKIEKTIVEFKKWFKDNLG</sequence>
<evidence type="ECO:0000313" key="2">
    <source>
        <dbReference type="EMBL" id="PJE51477.1"/>
    </source>
</evidence>
<accession>A0A2J0Q8R7</accession>
<feature type="transmembrane region" description="Helical" evidence="1">
    <location>
        <begin position="87"/>
        <end position="109"/>
    </location>
</feature>
<proteinExistence type="predicted"/>
<evidence type="ECO:0000256" key="1">
    <source>
        <dbReference type="SAM" id="Phobius"/>
    </source>
</evidence>
<dbReference type="AlphaFoldDB" id="A0A2J0Q8R7"/>
<reference evidence="2 3" key="1">
    <citation type="submission" date="2017-09" db="EMBL/GenBank/DDBJ databases">
        <title>Depth-based differentiation of microbial function through sediment-hosted aquifers and enrichment of novel symbionts in the deep terrestrial subsurface.</title>
        <authorList>
            <person name="Probst A.J."/>
            <person name="Ladd B."/>
            <person name="Jarett J.K."/>
            <person name="Geller-Mcgrath D.E."/>
            <person name="Sieber C.M."/>
            <person name="Emerson J.B."/>
            <person name="Anantharaman K."/>
            <person name="Thomas B.C."/>
            <person name="Malmstrom R."/>
            <person name="Stieglmeier M."/>
            <person name="Klingl A."/>
            <person name="Woyke T."/>
            <person name="Ryan C.M."/>
            <person name="Banfield J.F."/>
        </authorList>
    </citation>
    <scope>NUCLEOTIDE SEQUENCE [LARGE SCALE GENOMIC DNA]</scope>
    <source>
        <strain evidence="2">CG10_big_fil_rev_8_21_14_0_10_36_16</strain>
    </source>
</reference>
<comment type="caution">
    <text evidence="2">The sequence shown here is derived from an EMBL/GenBank/DDBJ whole genome shotgun (WGS) entry which is preliminary data.</text>
</comment>
<dbReference type="EMBL" id="PCXQ01000002">
    <property type="protein sequence ID" value="PJE51477.1"/>
    <property type="molecule type" value="Genomic_DNA"/>
</dbReference>
<organism evidence="2 3">
    <name type="scientific">Candidatus Yanofskybacteria bacterium CG10_big_fil_rev_8_21_14_0_10_36_16</name>
    <dbReference type="NCBI Taxonomy" id="1975096"/>
    <lineage>
        <taxon>Bacteria</taxon>
        <taxon>Candidatus Yanofskyibacteriota</taxon>
    </lineage>
</organism>
<keyword evidence="1" id="KW-0812">Transmembrane</keyword>
<dbReference type="Proteomes" id="UP000228496">
    <property type="component" value="Unassembled WGS sequence"/>
</dbReference>
<evidence type="ECO:0000313" key="3">
    <source>
        <dbReference type="Proteomes" id="UP000228496"/>
    </source>
</evidence>
<feature type="transmembrane region" description="Helical" evidence="1">
    <location>
        <begin position="116"/>
        <end position="146"/>
    </location>
</feature>
<protein>
    <submittedName>
        <fullName evidence="2">Uncharacterized protein</fullName>
    </submittedName>
</protein>
<gene>
    <name evidence="2" type="ORF">COV29_00650</name>
</gene>
<feature type="transmembrane region" description="Helical" evidence="1">
    <location>
        <begin position="57"/>
        <end position="75"/>
    </location>
</feature>